<keyword evidence="6 7" id="KW-0034">Amyloid</keyword>
<feature type="domain" description="Chaplin" evidence="9">
    <location>
        <begin position="38"/>
        <end position="78"/>
    </location>
</feature>
<proteinExistence type="predicted"/>
<gene>
    <name evidence="10" type="ORF">GCM10010211_41020</name>
</gene>
<dbReference type="PROSITE" id="PS51884">
    <property type="entry name" value="CHAPLIN"/>
    <property type="match status" value="1"/>
</dbReference>
<keyword evidence="11" id="KW-1185">Reference proteome</keyword>
<dbReference type="Proteomes" id="UP000654471">
    <property type="component" value="Unassembled WGS sequence"/>
</dbReference>
<comment type="subcellular location">
    <subcellularLocation>
        <location evidence="1">Secreted</location>
        <location evidence="1">Cell wall</location>
    </subcellularLocation>
</comment>
<keyword evidence="3" id="KW-0964">Secreted</keyword>
<organism evidence="10 11">
    <name type="scientific">Streptomyces albospinus</name>
    <dbReference type="NCBI Taxonomy" id="285515"/>
    <lineage>
        <taxon>Bacteria</taxon>
        <taxon>Bacillati</taxon>
        <taxon>Actinomycetota</taxon>
        <taxon>Actinomycetes</taxon>
        <taxon>Kitasatosporales</taxon>
        <taxon>Streptomycetaceae</taxon>
        <taxon>Streptomyces</taxon>
    </lineage>
</organism>
<comment type="caution">
    <text evidence="10">The sequence shown here is derived from an EMBL/GenBank/DDBJ whole genome shotgun (WGS) entry which is preliminary data.</text>
</comment>
<evidence type="ECO:0000256" key="7">
    <source>
        <dbReference type="PROSITE-ProRule" id="PRU01232"/>
    </source>
</evidence>
<evidence type="ECO:0000256" key="4">
    <source>
        <dbReference type="ARBA" id="ARBA00022729"/>
    </source>
</evidence>
<keyword evidence="5" id="KW-0130">Cell adhesion</keyword>
<feature type="signal peptide" evidence="8">
    <location>
        <begin position="1"/>
        <end position="27"/>
    </location>
</feature>
<evidence type="ECO:0000256" key="2">
    <source>
        <dbReference type="ARBA" id="ARBA00022512"/>
    </source>
</evidence>
<sequence length="97" mass="9961">MSRIAKALLVTAATGMAITGAAGVASASAGAGGAAVGSPGFMSGNLVQMPFHMPFNFCGNTGNFIALLNPAFGNHCINAEKHEHEKHHRHHHGGEED</sequence>
<protein>
    <submittedName>
        <fullName evidence="10">Membrane protein</fullName>
    </submittedName>
</protein>
<evidence type="ECO:0000256" key="3">
    <source>
        <dbReference type="ARBA" id="ARBA00022525"/>
    </source>
</evidence>
<feature type="chain" id="PRO_5045550477" evidence="8">
    <location>
        <begin position="28"/>
        <end position="97"/>
    </location>
</feature>
<evidence type="ECO:0000256" key="6">
    <source>
        <dbReference type="ARBA" id="ARBA00023087"/>
    </source>
</evidence>
<keyword evidence="4 8" id="KW-0732">Signal</keyword>
<dbReference type="EMBL" id="BMRP01000013">
    <property type="protein sequence ID" value="GGU71083.1"/>
    <property type="molecule type" value="Genomic_DNA"/>
</dbReference>
<dbReference type="InterPro" id="IPR005528">
    <property type="entry name" value="ChpA-H"/>
</dbReference>
<dbReference type="Pfam" id="PF03777">
    <property type="entry name" value="ChpA-C"/>
    <property type="match status" value="1"/>
</dbReference>
<reference evidence="11" key="1">
    <citation type="journal article" date="2019" name="Int. J. Syst. Evol. Microbiol.">
        <title>The Global Catalogue of Microorganisms (GCM) 10K type strain sequencing project: providing services to taxonomists for standard genome sequencing and annotation.</title>
        <authorList>
            <consortium name="The Broad Institute Genomics Platform"/>
            <consortium name="The Broad Institute Genome Sequencing Center for Infectious Disease"/>
            <person name="Wu L."/>
            <person name="Ma J."/>
        </authorList>
    </citation>
    <scope>NUCLEOTIDE SEQUENCE [LARGE SCALE GENOMIC DNA]</scope>
    <source>
        <strain evidence="11">JCM 3399</strain>
    </source>
</reference>
<evidence type="ECO:0000256" key="1">
    <source>
        <dbReference type="ARBA" id="ARBA00004191"/>
    </source>
</evidence>
<evidence type="ECO:0000256" key="8">
    <source>
        <dbReference type="SAM" id="SignalP"/>
    </source>
</evidence>
<evidence type="ECO:0000313" key="11">
    <source>
        <dbReference type="Proteomes" id="UP000654471"/>
    </source>
</evidence>
<accession>A0ABQ2V6D5</accession>
<name>A0ABQ2V6D5_9ACTN</name>
<keyword evidence="2" id="KW-0134">Cell wall</keyword>
<evidence type="ECO:0000313" key="10">
    <source>
        <dbReference type="EMBL" id="GGU71083.1"/>
    </source>
</evidence>
<evidence type="ECO:0000259" key="9">
    <source>
        <dbReference type="PROSITE" id="PS51884"/>
    </source>
</evidence>
<evidence type="ECO:0000256" key="5">
    <source>
        <dbReference type="ARBA" id="ARBA00022889"/>
    </source>
</evidence>